<keyword evidence="1" id="KW-0472">Membrane</keyword>
<evidence type="ECO:0000313" key="3">
    <source>
        <dbReference type="EMBL" id="EDS43533.1"/>
    </source>
</evidence>
<reference evidence="3" key="1">
    <citation type="submission" date="2007-03" db="EMBL/GenBank/DDBJ databases">
        <title>Annotation of Culex pipiens quinquefasciatus.</title>
        <authorList>
            <consortium name="The Broad Institute Genome Sequencing Platform"/>
            <person name="Atkinson P.W."/>
            <person name="Hemingway J."/>
            <person name="Christensen B.M."/>
            <person name="Higgs S."/>
            <person name="Kodira C."/>
            <person name="Hannick L."/>
            <person name="Megy K."/>
            <person name="O'Leary S."/>
            <person name="Pearson M."/>
            <person name="Haas B.J."/>
            <person name="Mauceli E."/>
            <person name="Wortman J.R."/>
            <person name="Lee N.H."/>
            <person name="Guigo R."/>
            <person name="Stanke M."/>
            <person name="Alvarado L."/>
            <person name="Amedeo P."/>
            <person name="Antoine C.H."/>
            <person name="Arensburger P."/>
            <person name="Bidwell S.L."/>
            <person name="Crawford M."/>
            <person name="Camaro F."/>
            <person name="Devon K."/>
            <person name="Engels R."/>
            <person name="Hammond M."/>
            <person name="Howarth C."/>
            <person name="Koehrsen M."/>
            <person name="Lawson D."/>
            <person name="Montgomery P."/>
            <person name="Nene V."/>
            <person name="Nusbaum C."/>
            <person name="Puiu D."/>
            <person name="Romero-Severson J."/>
            <person name="Severson D.W."/>
            <person name="Shumway M."/>
            <person name="Sisk P."/>
            <person name="Stolte C."/>
            <person name="Zeng Q."/>
            <person name="Eisenstadt E."/>
            <person name="Fraser-Liggett C."/>
            <person name="Strausberg R."/>
            <person name="Galagan J."/>
            <person name="Birren B."/>
            <person name="Collins F.H."/>
        </authorList>
    </citation>
    <scope>NUCLEOTIDE SEQUENCE [LARGE SCALE GENOMIC DNA]</scope>
    <source>
        <strain evidence="3">JHB</strain>
    </source>
</reference>
<dbReference type="KEGG" id="cqu:CpipJ_CPIJ016443"/>
<dbReference type="HOGENOM" id="CLU_007874_2_2_1"/>
<dbReference type="InParanoid" id="B0XA68"/>
<feature type="transmembrane region" description="Helical" evidence="1">
    <location>
        <begin position="557"/>
        <end position="577"/>
    </location>
</feature>
<name>B0XA68_CULQU</name>
<sequence length="739" mass="84412">MTTLIEGPSFSPCAVINAKEATLGSLYPNSPRSVPFCRKYLGYGRFDNQKKTPRVCLPHPNRLLKAAILSTYIGASRPGRLSRRCWTAARVPVQVRLQPCNPLGRAASRSCVLQLHKTVKNPTWLLLVSCMHQPPQSFINRADAVFLCHVSSSCTCTRIEISSRCLPGKTVVKTIYDSWGKVPAGVLFGNTYEVGNYDQCRRARYHAIAGQHCSLEIDVGVLELNVDPVWYGVCMPAVCRPLLIEQLANSFLRTRWMRVMNDLELYCFRDEEKSFSTLTIVAIVLFSCYGAVLLTATVADLIFNGFLEDVPPCIKRFSVNTNMKKLFEMTPKSTTKSGTMDCVNGVRALSMFCIIVYHVHDVTLATPTVNQVMLVEYRNSIFGVLLYKLSEKAVDTFLLLSGMLVAMKVLRELDQDKKLNLLRLYLQRIIRIVPAYAALLLFTLAFSTRFGDRNFYQAISQEINPCFKNWWKLLLFFHNYIDHSEMCYVHTWYISADMQLYLLSPLVLIPLWKFGRRFAGVIVLLALISMCWVFGTFTDNDYRLNATDAQIGANTYYSTHARMAAWLFGVIFGYYLHQTRFTIVRMTKTVQIVGWTFTVAIFLVISYVTKKVFTEEYKTIPPIVDAFYESLHRSFWTFCLMWIIFVCVNGYGGMVNQFLGWPGWQPWAKLSYAMYLVHIWIQMVTVTMQVTVPVYFTVYGLFQSIFGLVGLSALAGIVWSVAFEYPFFGIEKVLVNKWK</sequence>
<dbReference type="InterPro" id="IPR002656">
    <property type="entry name" value="Acyl_transf_3_dom"/>
</dbReference>
<organism>
    <name type="scientific">Culex quinquefasciatus</name>
    <name type="common">Southern house mosquito</name>
    <name type="synonym">Culex pungens</name>
    <dbReference type="NCBI Taxonomy" id="7176"/>
    <lineage>
        <taxon>Eukaryota</taxon>
        <taxon>Metazoa</taxon>
        <taxon>Ecdysozoa</taxon>
        <taxon>Arthropoda</taxon>
        <taxon>Hexapoda</taxon>
        <taxon>Insecta</taxon>
        <taxon>Pterygota</taxon>
        <taxon>Neoptera</taxon>
        <taxon>Endopterygota</taxon>
        <taxon>Diptera</taxon>
        <taxon>Nematocera</taxon>
        <taxon>Culicoidea</taxon>
        <taxon>Culicidae</taxon>
        <taxon>Culicinae</taxon>
        <taxon>Culicini</taxon>
        <taxon>Culex</taxon>
        <taxon>Culex</taxon>
    </lineage>
</organism>
<evidence type="ECO:0000313" key="5">
    <source>
        <dbReference type="Proteomes" id="UP000002320"/>
    </source>
</evidence>
<feature type="transmembrane region" description="Helical" evidence="1">
    <location>
        <begin position="518"/>
        <end position="537"/>
    </location>
</feature>
<feature type="transmembrane region" description="Helical" evidence="1">
    <location>
        <begin position="702"/>
        <end position="722"/>
    </location>
</feature>
<reference evidence="4" key="2">
    <citation type="submission" date="2020-05" db="UniProtKB">
        <authorList>
            <consortium name="EnsemblMetazoa"/>
        </authorList>
    </citation>
    <scope>IDENTIFICATION</scope>
    <source>
        <strain evidence="4">JHB</strain>
    </source>
</reference>
<dbReference type="GO" id="GO:0016747">
    <property type="term" value="F:acyltransferase activity, transferring groups other than amino-acyl groups"/>
    <property type="evidence" value="ECO:0007669"/>
    <property type="project" value="InterPro"/>
</dbReference>
<protein>
    <recommendedName>
        <fullName evidence="2">Nose resistant-to-fluoxetine protein N-terminal domain-containing protein</fullName>
    </recommendedName>
</protein>
<evidence type="ECO:0000256" key="1">
    <source>
        <dbReference type="SAM" id="Phobius"/>
    </source>
</evidence>
<dbReference type="InterPro" id="IPR052728">
    <property type="entry name" value="O2_lipid_transport_reg"/>
</dbReference>
<dbReference type="EnsemblMetazoa" id="CPIJ016443-RA">
    <property type="protein sequence ID" value="CPIJ016443-PA"/>
    <property type="gene ID" value="CPIJ016443"/>
</dbReference>
<gene>
    <name evidence="4" type="primary">6049848</name>
    <name evidence="3" type="ORF">CpipJ_CPIJ016443</name>
</gene>
<dbReference type="VEuPathDB" id="VectorBase:CPIJ016443"/>
<feature type="transmembrane region" description="Helical" evidence="1">
    <location>
        <begin position="635"/>
        <end position="654"/>
    </location>
</feature>
<dbReference type="Pfam" id="PF01757">
    <property type="entry name" value="Acyl_transf_3"/>
    <property type="match status" value="1"/>
</dbReference>
<dbReference type="Proteomes" id="UP000002320">
    <property type="component" value="Unassembled WGS sequence"/>
</dbReference>
<dbReference type="Pfam" id="PF20146">
    <property type="entry name" value="NRF"/>
    <property type="match status" value="1"/>
</dbReference>
<keyword evidence="5" id="KW-1185">Reference proteome</keyword>
<dbReference type="VEuPathDB" id="VectorBase:CQUJHB010419"/>
<feature type="domain" description="Nose resistant-to-fluoxetine protein N-terminal" evidence="2">
    <location>
        <begin position="151"/>
        <end position="266"/>
    </location>
</feature>
<dbReference type="OMA" id="FWRISDF"/>
<evidence type="ECO:0000313" key="4">
    <source>
        <dbReference type="EnsemblMetazoa" id="CPIJ016443-PA"/>
    </source>
</evidence>
<feature type="transmembrane region" description="Helical" evidence="1">
    <location>
        <begin position="430"/>
        <end position="447"/>
    </location>
</feature>
<dbReference type="VEuPathDB" id="VectorBase:CQUJHB017702"/>
<evidence type="ECO:0000259" key="2">
    <source>
        <dbReference type="SMART" id="SM00703"/>
    </source>
</evidence>
<accession>B0XA68</accession>
<dbReference type="InterPro" id="IPR006621">
    <property type="entry name" value="Nose-resist-to-fluoxetine_N"/>
</dbReference>
<dbReference type="SMART" id="SM00703">
    <property type="entry name" value="NRF"/>
    <property type="match status" value="1"/>
</dbReference>
<dbReference type="PANTHER" id="PTHR11161:SF0">
    <property type="entry name" value="O-ACYLTRANSFERASE LIKE PROTEIN"/>
    <property type="match status" value="1"/>
</dbReference>
<feature type="transmembrane region" description="Helical" evidence="1">
    <location>
        <begin position="675"/>
        <end position="696"/>
    </location>
</feature>
<dbReference type="AlphaFoldDB" id="B0XA68"/>
<keyword evidence="1" id="KW-0812">Transmembrane</keyword>
<feature type="transmembrane region" description="Helical" evidence="1">
    <location>
        <begin position="492"/>
        <end position="511"/>
    </location>
</feature>
<proteinExistence type="predicted"/>
<feature type="transmembrane region" description="Helical" evidence="1">
    <location>
        <begin position="278"/>
        <end position="299"/>
    </location>
</feature>
<feature type="transmembrane region" description="Helical" evidence="1">
    <location>
        <begin position="589"/>
        <end position="608"/>
    </location>
</feature>
<keyword evidence="1" id="KW-1133">Transmembrane helix</keyword>
<dbReference type="OrthoDB" id="118951at2759"/>
<dbReference type="PANTHER" id="PTHR11161">
    <property type="entry name" value="O-ACYLTRANSFERASE"/>
    <property type="match status" value="1"/>
</dbReference>
<dbReference type="eggNOG" id="KOG3700">
    <property type="taxonomic scope" value="Eukaryota"/>
</dbReference>
<dbReference type="EMBL" id="DS232569">
    <property type="protein sequence ID" value="EDS43533.1"/>
    <property type="molecule type" value="Genomic_DNA"/>
</dbReference>